<dbReference type="AlphaFoldDB" id="A0A3M9N4P9"/>
<dbReference type="Proteomes" id="UP000267223">
    <property type="component" value="Unassembled WGS sequence"/>
</dbReference>
<dbReference type="RefSeq" id="WP_123122504.1">
    <property type="nucleotide sequence ID" value="NZ_RJJR01000024.1"/>
</dbReference>
<dbReference type="Pfam" id="PF13628">
    <property type="entry name" value="DUF4142"/>
    <property type="match status" value="1"/>
</dbReference>
<dbReference type="PANTHER" id="PTHR38593:SF1">
    <property type="entry name" value="BLR2558 PROTEIN"/>
    <property type="match status" value="1"/>
</dbReference>
<feature type="chain" id="PRO_5018220803" evidence="1">
    <location>
        <begin position="28"/>
        <end position="181"/>
    </location>
</feature>
<feature type="domain" description="DUF4142" evidence="2">
    <location>
        <begin position="34"/>
        <end position="175"/>
    </location>
</feature>
<dbReference type="InterPro" id="IPR012347">
    <property type="entry name" value="Ferritin-like"/>
</dbReference>
<keyword evidence="1" id="KW-0732">Signal</keyword>
<evidence type="ECO:0000256" key="1">
    <source>
        <dbReference type="SAM" id="SignalP"/>
    </source>
</evidence>
<dbReference type="InterPro" id="IPR025419">
    <property type="entry name" value="DUF4142"/>
</dbReference>
<protein>
    <submittedName>
        <fullName evidence="3">DUF4142 domain-containing protein</fullName>
    </submittedName>
</protein>
<dbReference type="OrthoDB" id="883203at2"/>
<evidence type="ECO:0000313" key="3">
    <source>
        <dbReference type="EMBL" id="RNI32752.1"/>
    </source>
</evidence>
<reference evidence="3 4" key="1">
    <citation type="submission" date="2018-11" db="EMBL/GenBank/DDBJ databases">
        <title>Draft genome sequence of Ferruginibacter sp. BO-59.</title>
        <authorList>
            <person name="Im W.T."/>
        </authorList>
    </citation>
    <scope>NUCLEOTIDE SEQUENCE [LARGE SCALE GENOMIC DNA]</scope>
    <source>
        <strain evidence="3 4">BO-59</strain>
    </source>
</reference>
<evidence type="ECO:0000313" key="4">
    <source>
        <dbReference type="Proteomes" id="UP000267223"/>
    </source>
</evidence>
<accession>A0A3M9N4P9</accession>
<evidence type="ECO:0000259" key="2">
    <source>
        <dbReference type="Pfam" id="PF13628"/>
    </source>
</evidence>
<sequence length="181" mass="19503">MKLINTLTKSAICLLVSTGFLALPANAQKSQKLTDPEIASVAVTANQIDIDYAKIAIKKSKNQQVIDFAKTMEKDHGAVIKQAVALVTKLGVTPKDNATSQSLNAQAVKERKALNSKSGKAFDKAYVDNEVAYHTAVINAVETVLIPDATNKELHDLLVSAVPLFKAHLEHAKMLQKSLGK</sequence>
<dbReference type="EMBL" id="RJJR01000024">
    <property type="protein sequence ID" value="RNI32752.1"/>
    <property type="molecule type" value="Genomic_DNA"/>
</dbReference>
<feature type="signal peptide" evidence="1">
    <location>
        <begin position="1"/>
        <end position="27"/>
    </location>
</feature>
<dbReference type="PANTHER" id="PTHR38593">
    <property type="entry name" value="BLR2558 PROTEIN"/>
    <property type="match status" value="1"/>
</dbReference>
<dbReference type="Gene3D" id="1.20.1260.10">
    <property type="match status" value="1"/>
</dbReference>
<organism evidence="3 4">
    <name type="scientific">Hanamia caeni</name>
    <dbReference type="NCBI Taxonomy" id="2294116"/>
    <lineage>
        <taxon>Bacteria</taxon>
        <taxon>Pseudomonadati</taxon>
        <taxon>Bacteroidota</taxon>
        <taxon>Chitinophagia</taxon>
        <taxon>Chitinophagales</taxon>
        <taxon>Chitinophagaceae</taxon>
        <taxon>Hanamia</taxon>
    </lineage>
</organism>
<name>A0A3M9N4P9_9BACT</name>
<keyword evidence="4" id="KW-1185">Reference proteome</keyword>
<gene>
    <name evidence="3" type="ORF">EFY79_19845</name>
</gene>
<proteinExistence type="predicted"/>
<comment type="caution">
    <text evidence="3">The sequence shown here is derived from an EMBL/GenBank/DDBJ whole genome shotgun (WGS) entry which is preliminary data.</text>
</comment>